<organism evidence="2 3">
    <name type="scientific">Panagrolaimus davidi</name>
    <dbReference type="NCBI Taxonomy" id="227884"/>
    <lineage>
        <taxon>Eukaryota</taxon>
        <taxon>Metazoa</taxon>
        <taxon>Ecdysozoa</taxon>
        <taxon>Nematoda</taxon>
        <taxon>Chromadorea</taxon>
        <taxon>Rhabditida</taxon>
        <taxon>Tylenchina</taxon>
        <taxon>Panagrolaimomorpha</taxon>
        <taxon>Panagrolaimoidea</taxon>
        <taxon>Panagrolaimidae</taxon>
        <taxon>Panagrolaimus</taxon>
    </lineage>
</organism>
<dbReference type="AlphaFoldDB" id="A0A914P9H2"/>
<dbReference type="Proteomes" id="UP000887578">
    <property type="component" value="Unplaced"/>
</dbReference>
<feature type="domain" description="P2X purinoreceptor 7 intracellular" evidence="1">
    <location>
        <begin position="49"/>
        <end position="183"/>
    </location>
</feature>
<dbReference type="WBParaSite" id="PDA_v2.g14716.t1">
    <property type="protein sequence ID" value="PDA_v2.g14716.t1"/>
    <property type="gene ID" value="PDA_v2.g14716"/>
</dbReference>
<evidence type="ECO:0000313" key="2">
    <source>
        <dbReference type="Proteomes" id="UP000887578"/>
    </source>
</evidence>
<sequence>MNNDINNGENQWDNVFASYPSAQRLQRYRSTKKIVTFNKVLGVDLDGRDPKATDYCGCGNCQPMNSPVEAFCCAEILQASTSAAENYTKFSYDSCLCENETIKNVVENLTELKLFIDTCKWLGNQEDEEIDLLTKNYRFALYKKLTLLIHGPKQANERLPLPSCLVSFVRSTYPDEDEEYVGFLDY</sequence>
<accession>A0A914P9H2</accession>
<protein>
    <submittedName>
        <fullName evidence="3">P2X purinoreceptor 7 intracellular domain-containing protein</fullName>
    </submittedName>
</protein>
<dbReference type="Pfam" id="PF20478">
    <property type="entry name" value="P2RX7_C"/>
    <property type="match status" value="1"/>
</dbReference>
<dbReference type="InterPro" id="IPR046815">
    <property type="entry name" value="P2RX7_C"/>
</dbReference>
<name>A0A914P9H2_9BILA</name>
<dbReference type="PANTHER" id="PTHR36981:SF1">
    <property type="entry name" value="P2X PURINORECEPTOR 7 INTRACELLULAR DOMAIN-CONTAINING PROTEIN"/>
    <property type="match status" value="1"/>
</dbReference>
<reference evidence="3" key="1">
    <citation type="submission" date="2022-11" db="UniProtKB">
        <authorList>
            <consortium name="WormBaseParasite"/>
        </authorList>
    </citation>
    <scope>IDENTIFICATION</scope>
</reference>
<evidence type="ECO:0000313" key="3">
    <source>
        <dbReference type="WBParaSite" id="PDA_v2.g14716.t1"/>
    </source>
</evidence>
<evidence type="ECO:0000259" key="1">
    <source>
        <dbReference type="Pfam" id="PF20478"/>
    </source>
</evidence>
<keyword evidence="2" id="KW-1185">Reference proteome</keyword>
<dbReference type="PANTHER" id="PTHR36981">
    <property type="entry name" value="ZGC:195170"/>
    <property type="match status" value="1"/>
</dbReference>
<proteinExistence type="predicted"/>